<dbReference type="AlphaFoldDB" id="A0A2R5GAR5"/>
<accession>A0A2R5GAR5</accession>
<reference evidence="2 3" key="1">
    <citation type="submission" date="2017-12" db="EMBL/GenBank/DDBJ databases">
        <title>Sequencing, de novo assembly and annotation of complete genome of a new Thraustochytrid species, strain FCC1311.</title>
        <authorList>
            <person name="Sedici K."/>
            <person name="Godart F."/>
            <person name="Aiese Cigliano R."/>
            <person name="Sanseverino W."/>
            <person name="Barakat M."/>
            <person name="Ortet P."/>
            <person name="Marechal E."/>
            <person name="Cagnac O."/>
            <person name="Amato A."/>
        </authorList>
    </citation>
    <scope>NUCLEOTIDE SEQUENCE [LARGE SCALE GENOMIC DNA]</scope>
</reference>
<dbReference type="OrthoDB" id="45251at2759"/>
<protein>
    <submittedName>
        <fullName evidence="2">Uncharacterized protein</fullName>
    </submittedName>
</protein>
<keyword evidence="3" id="KW-1185">Reference proteome</keyword>
<dbReference type="EMBL" id="BEYU01000030">
    <property type="protein sequence ID" value="GBG27409.1"/>
    <property type="molecule type" value="Genomic_DNA"/>
</dbReference>
<name>A0A2R5GAR5_9STRA</name>
<dbReference type="PANTHER" id="PTHR35512">
    <property type="entry name" value="OS11G0550900 PROTEIN"/>
    <property type="match status" value="1"/>
</dbReference>
<sequence>MFDLSLGQLAMIGTAAYMFLGRQEMMAGARIAGRLLGRSVVRINTVRAQAMEAINSEGLSNVRPELREGFQNFMELQNEIRAASMNPVHSVQQTVMSEMAAKRAAQQGQQSEGEQQGEMPQITKTSHPGSAALRERAQGAAEAATAASASTTFSAPYTSTGGHGGMEMTTEAMQGGADIILRGIEYRKVIEAYEEMEKSGPKR</sequence>
<feature type="compositionally biased region" description="Low complexity" evidence="1">
    <location>
        <begin position="106"/>
        <end position="118"/>
    </location>
</feature>
<feature type="compositionally biased region" description="Low complexity" evidence="1">
    <location>
        <begin position="138"/>
        <end position="155"/>
    </location>
</feature>
<feature type="region of interest" description="Disordered" evidence="1">
    <location>
        <begin position="102"/>
        <end position="155"/>
    </location>
</feature>
<gene>
    <name evidence="2" type="ORF">FCC1311_036312</name>
</gene>
<evidence type="ECO:0000313" key="3">
    <source>
        <dbReference type="Proteomes" id="UP000241890"/>
    </source>
</evidence>
<proteinExistence type="predicted"/>
<dbReference type="PANTHER" id="PTHR35512:SF1">
    <property type="entry name" value="OS11G0550900 PROTEIN"/>
    <property type="match status" value="1"/>
</dbReference>
<evidence type="ECO:0000256" key="1">
    <source>
        <dbReference type="SAM" id="MobiDB-lite"/>
    </source>
</evidence>
<dbReference type="InParanoid" id="A0A2R5GAR5"/>
<evidence type="ECO:0000313" key="2">
    <source>
        <dbReference type="EMBL" id="GBG27409.1"/>
    </source>
</evidence>
<dbReference type="Proteomes" id="UP000241890">
    <property type="component" value="Unassembled WGS sequence"/>
</dbReference>
<organism evidence="2 3">
    <name type="scientific">Hondaea fermentalgiana</name>
    <dbReference type="NCBI Taxonomy" id="2315210"/>
    <lineage>
        <taxon>Eukaryota</taxon>
        <taxon>Sar</taxon>
        <taxon>Stramenopiles</taxon>
        <taxon>Bigyra</taxon>
        <taxon>Labyrinthulomycetes</taxon>
        <taxon>Thraustochytrida</taxon>
        <taxon>Thraustochytriidae</taxon>
        <taxon>Hondaea</taxon>
    </lineage>
</organism>
<comment type="caution">
    <text evidence="2">The sequence shown here is derived from an EMBL/GenBank/DDBJ whole genome shotgun (WGS) entry which is preliminary data.</text>
</comment>